<feature type="region of interest" description="Disordered" evidence="1">
    <location>
        <begin position="114"/>
        <end position="136"/>
    </location>
</feature>
<evidence type="ECO:0000313" key="5">
    <source>
        <dbReference type="Proteomes" id="UP000518300"/>
    </source>
</evidence>
<dbReference type="Pfam" id="PF12904">
    <property type="entry name" value="Collagen_bind_2"/>
    <property type="match status" value="1"/>
</dbReference>
<dbReference type="AlphaFoldDB" id="A0A848LHC3"/>
<keyword evidence="5" id="KW-1185">Reference proteome</keyword>
<dbReference type="SUPFAM" id="SSF49785">
    <property type="entry name" value="Galactose-binding domain-like"/>
    <property type="match status" value="1"/>
</dbReference>
<evidence type="ECO:0000256" key="1">
    <source>
        <dbReference type="SAM" id="MobiDB-lite"/>
    </source>
</evidence>
<dbReference type="Proteomes" id="UP000518300">
    <property type="component" value="Unassembled WGS sequence"/>
</dbReference>
<evidence type="ECO:0000259" key="3">
    <source>
        <dbReference type="Pfam" id="PF13204"/>
    </source>
</evidence>
<dbReference type="Gene3D" id="2.60.120.430">
    <property type="entry name" value="Galactose-binding lectin"/>
    <property type="match status" value="2"/>
</dbReference>
<dbReference type="InterPro" id="IPR025277">
    <property type="entry name" value="Apiosidase-like_cat_dom"/>
</dbReference>
<dbReference type="EMBL" id="JABBJJ010000048">
    <property type="protein sequence ID" value="NMO15798.1"/>
    <property type="molecule type" value="Genomic_DNA"/>
</dbReference>
<gene>
    <name evidence="4" type="ORF">HG543_13175</name>
</gene>
<feature type="domain" description="Apiosidase-like catalytic" evidence="3">
    <location>
        <begin position="51"/>
        <end position="380"/>
    </location>
</feature>
<sequence length="794" mass="85434">MRRPLLFPLCLSLALGCAPEPASPDAPVEGAPAEAASTAPLLAPLPKLRVSSNSRFLVREDGTGFFYLADTAWELFHRLNRTEVQTYLQNRADRGYTAVQAVAVAELDGVNTPNAHGDRPFLNGNPATPATTAGADPADATQYDYWDHVDYVVGEAEARGIYVAMLPTWGSHVVGGTINTSNAEAYGRFLGSRYASRSIIWVLGGDRPANGYEAVWRAMARGIAIGVSGTEDYSQVLMTYHPPGGAKSSTWFHSDAWLDFNMQQNGHCTNTDVWNRIAADYALTPTKPTLDAEPLYEQHPICFNAGANGYSNDYEIRKFAYWDVFAGAFGHTYGHHSVWQMYAPGRSPVNGPQNYWYEAINQPGAAQMRHLRRLIESRPFLVRIPDQGVLASAAGSGTSRVQATRGSDGSYAFVYSAAGQPFTVNMDRIAGGTVRASWYDPRVATSQVIGTYPNTGTRQFVPPSSGAGNDWVLVLDDASRNFPLPGDVLQPGSLYRAINLNGSATVIDGQSWEGSNAPNYTYTGTAFANQAVTLNPATDANRSAMIRSSIWSTSAAVRLQSVPSGTYTVYLYTWEDNDAETFSISLEGSVVQANYNSGSAGTWRRLGPWTVNVTDGTLDLTTSGGAANLSGIEVHRANSQPSGFVRGINFNGGAVTIEGNAWLSYSAALSSGLTVNAPNLTTTTVTPNPATDAATNAMLNTAIWKQAADLQVGQPVSNGSYQVYLWVMENYQSNARSFRVRLEGVEVASGVGNLALGAWRKYGPYTTSVSDGFLNLDLVATTGDTHLMGMAVFR</sequence>
<dbReference type="Gene3D" id="3.20.20.80">
    <property type="entry name" value="Glycosidases"/>
    <property type="match status" value="1"/>
</dbReference>
<dbReference type="PANTHER" id="PTHR37836:SF3">
    <property type="entry name" value="ENDOGLUCANASE"/>
    <property type="match status" value="1"/>
</dbReference>
<protein>
    <submittedName>
        <fullName evidence="4">DUF4038 domain-containing protein</fullName>
    </submittedName>
</protein>
<reference evidence="4 5" key="1">
    <citation type="submission" date="2020-04" db="EMBL/GenBank/DDBJ databases">
        <title>Draft genome of Pyxidicoccus fallax type strain.</title>
        <authorList>
            <person name="Whitworth D.E."/>
        </authorList>
    </citation>
    <scope>NUCLEOTIDE SEQUENCE [LARGE SCALE GENOMIC DNA]</scope>
    <source>
        <strain evidence="4 5">DSM 14698</strain>
    </source>
</reference>
<dbReference type="PANTHER" id="PTHR37836">
    <property type="entry name" value="LMO1036 PROTEIN"/>
    <property type="match status" value="1"/>
</dbReference>
<evidence type="ECO:0000313" key="4">
    <source>
        <dbReference type="EMBL" id="NMO15798.1"/>
    </source>
</evidence>
<organism evidence="4 5">
    <name type="scientific">Pyxidicoccus fallax</name>
    <dbReference type="NCBI Taxonomy" id="394095"/>
    <lineage>
        <taxon>Bacteria</taxon>
        <taxon>Pseudomonadati</taxon>
        <taxon>Myxococcota</taxon>
        <taxon>Myxococcia</taxon>
        <taxon>Myxococcales</taxon>
        <taxon>Cystobacterineae</taxon>
        <taxon>Myxococcaceae</taxon>
        <taxon>Pyxidicoccus</taxon>
    </lineage>
</organism>
<feature type="domain" description="Putative collagen-binding" evidence="2">
    <location>
        <begin position="384"/>
        <end position="476"/>
    </location>
</feature>
<comment type="caution">
    <text evidence="4">The sequence shown here is derived from an EMBL/GenBank/DDBJ whole genome shotgun (WGS) entry which is preliminary data.</text>
</comment>
<evidence type="ECO:0000259" key="2">
    <source>
        <dbReference type="Pfam" id="PF12904"/>
    </source>
</evidence>
<dbReference type="RefSeq" id="WP_169345087.1">
    <property type="nucleotide sequence ID" value="NZ_JABBJJ010000048.1"/>
</dbReference>
<proteinExistence type="predicted"/>
<dbReference type="InterPro" id="IPR008979">
    <property type="entry name" value="Galactose-bd-like_sf"/>
</dbReference>
<dbReference type="InterPro" id="IPR024749">
    <property type="entry name" value="Collagen-bd_put"/>
</dbReference>
<name>A0A848LHC3_9BACT</name>
<feature type="compositionally biased region" description="Low complexity" evidence="1">
    <location>
        <begin position="123"/>
        <end position="136"/>
    </location>
</feature>
<dbReference type="Pfam" id="PF13204">
    <property type="entry name" value="Apiosidase"/>
    <property type="match status" value="1"/>
</dbReference>
<accession>A0A848LHC3</accession>
<dbReference type="PROSITE" id="PS51257">
    <property type="entry name" value="PROKAR_LIPOPROTEIN"/>
    <property type="match status" value="1"/>
</dbReference>